<organism evidence="1 2">
    <name type="scientific">Mycolicibacterium doricum</name>
    <dbReference type="NCBI Taxonomy" id="126673"/>
    <lineage>
        <taxon>Bacteria</taxon>
        <taxon>Bacillati</taxon>
        <taxon>Actinomycetota</taxon>
        <taxon>Actinomycetes</taxon>
        <taxon>Mycobacteriales</taxon>
        <taxon>Mycobacteriaceae</taxon>
        <taxon>Mycolicibacterium</taxon>
    </lineage>
</organism>
<dbReference type="EMBL" id="AP022605">
    <property type="protein sequence ID" value="BBZ07446.1"/>
    <property type="molecule type" value="Genomic_DNA"/>
</dbReference>
<accession>A0A7I7VQ92</accession>
<protein>
    <submittedName>
        <fullName evidence="1">Uncharacterized protein</fullName>
    </submittedName>
</protein>
<dbReference type="Proteomes" id="UP000467201">
    <property type="component" value="Chromosome"/>
</dbReference>
<gene>
    <name evidence="1" type="ORF">MDOR_16150</name>
</gene>
<proteinExistence type="predicted"/>
<evidence type="ECO:0000313" key="2">
    <source>
        <dbReference type="Proteomes" id="UP000467201"/>
    </source>
</evidence>
<reference evidence="1 2" key="1">
    <citation type="journal article" date="2019" name="Emerg. Microbes Infect.">
        <title>Comprehensive subspecies identification of 175 nontuberculous mycobacteria species based on 7547 genomic profiles.</title>
        <authorList>
            <person name="Matsumoto Y."/>
            <person name="Kinjo T."/>
            <person name="Motooka D."/>
            <person name="Nabeya D."/>
            <person name="Jung N."/>
            <person name="Uechi K."/>
            <person name="Horii T."/>
            <person name="Iida T."/>
            <person name="Fujita J."/>
            <person name="Nakamura S."/>
        </authorList>
    </citation>
    <scope>NUCLEOTIDE SEQUENCE [LARGE SCALE GENOMIC DNA]</scope>
    <source>
        <strain evidence="1 2">JCM 12405</strain>
    </source>
</reference>
<dbReference type="KEGG" id="mdr:MDOR_16150"/>
<dbReference type="AlphaFoldDB" id="A0A7I7VQ92"/>
<sequence length="105" mass="11529">MRHAQLYYLASEPPRRSDFDSHSSKSLTNVKVPLQPGVPWVFQTTLDDPARWALVSASGALRVPPNFHCEIAVESVASRSLTAEVTRNAAWPGDRTRIATARGEG</sequence>
<name>A0A7I7VQ92_9MYCO</name>
<evidence type="ECO:0000313" key="1">
    <source>
        <dbReference type="EMBL" id="BBZ07446.1"/>
    </source>
</evidence>